<protein>
    <submittedName>
        <fullName evidence="1">Uncharacterized protein</fullName>
    </submittedName>
</protein>
<organism evidence="1 2">
    <name type="scientific">Sporosarcina limicola</name>
    <dbReference type="NCBI Taxonomy" id="34101"/>
    <lineage>
        <taxon>Bacteria</taxon>
        <taxon>Bacillati</taxon>
        <taxon>Bacillota</taxon>
        <taxon>Bacilli</taxon>
        <taxon>Bacillales</taxon>
        <taxon>Caryophanaceae</taxon>
        <taxon>Sporosarcina</taxon>
    </lineage>
</organism>
<accession>A0A927R8C0</accession>
<reference evidence="1" key="1">
    <citation type="submission" date="2020-10" db="EMBL/GenBank/DDBJ databases">
        <title>Genomic Encyclopedia of Type Strains, Phase IV (KMG-IV): sequencing the most valuable type-strain genomes for metagenomic binning, comparative biology and taxonomic classification.</title>
        <authorList>
            <person name="Goeker M."/>
        </authorList>
    </citation>
    <scope>NUCLEOTIDE SEQUENCE</scope>
    <source>
        <strain evidence="1">DSM 13886</strain>
    </source>
</reference>
<sequence length="140" mass="16231">MYVSNPDNEKEASTKEITVKDIYEAANESSKCYSDHSGGVNEYYLSKCFEYIEGQDKTISPFMGVDAFLLGNMSFRDSQAKFLDLDYFNNSKYWRTAELKDEEAIRTALHALKYYTNWDLITVALSPDFCGEYEDCIYIY</sequence>
<dbReference type="EMBL" id="JADBEL010000039">
    <property type="protein sequence ID" value="MBE1556859.1"/>
    <property type="molecule type" value="Genomic_DNA"/>
</dbReference>
<evidence type="ECO:0000313" key="1">
    <source>
        <dbReference type="EMBL" id="MBE1556859.1"/>
    </source>
</evidence>
<dbReference type="RefSeq" id="WP_192600470.1">
    <property type="nucleotide sequence ID" value="NZ_JADBEL010000039.1"/>
</dbReference>
<comment type="caution">
    <text evidence="1">The sequence shown here is derived from an EMBL/GenBank/DDBJ whole genome shotgun (WGS) entry which is preliminary data.</text>
</comment>
<name>A0A927R8C0_9BACL</name>
<gene>
    <name evidence="1" type="ORF">H4683_003985</name>
</gene>
<keyword evidence="2" id="KW-1185">Reference proteome</keyword>
<proteinExistence type="predicted"/>
<dbReference type="Proteomes" id="UP000658225">
    <property type="component" value="Unassembled WGS sequence"/>
</dbReference>
<evidence type="ECO:0000313" key="2">
    <source>
        <dbReference type="Proteomes" id="UP000658225"/>
    </source>
</evidence>
<dbReference type="AlphaFoldDB" id="A0A927R8C0"/>